<protein>
    <recommendedName>
        <fullName evidence="3">F-box domain-containing protein</fullName>
    </recommendedName>
</protein>
<dbReference type="Proteomes" id="UP000244855">
    <property type="component" value="Unassembled WGS sequence"/>
</dbReference>
<evidence type="ECO:0000313" key="2">
    <source>
        <dbReference type="Proteomes" id="UP000244855"/>
    </source>
</evidence>
<dbReference type="SUPFAM" id="SSF52047">
    <property type="entry name" value="RNI-like"/>
    <property type="match status" value="1"/>
</dbReference>
<accession>A0A2V1DG29</accession>
<evidence type="ECO:0008006" key="3">
    <source>
        <dbReference type="Google" id="ProtNLM"/>
    </source>
</evidence>
<dbReference type="Gene3D" id="3.80.10.10">
    <property type="entry name" value="Ribonuclease Inhibitor"/>
    <property type="match status" value="1"/>
</dbReference>
<dbReference type="STRING" id="97972.A0A2V1DG29"/>
<evidence type="ECO:0000313" key="1">
    <source>
        <dbReference type="EMBL" id="PVH96988.1"/>
    </source>
</evidence>
<proteinExistence type="predicted"/>
<name>A0A2V1DG29_9PLEO</name>
<dbReference type="InterPro" id="IPR032675">
    <property type="entry name" value="LRR_dom_sf"/>
</dbReference>
<dbReference type="EMBL" id="KZ805448">
    <property type="protein sequence ID" value="PVH96988.1"/>
    <property type="molecule type" value="Genomic_DNA"/>
</dbReference>
<sequence>MSRVCDTPQRSTSKLLALVDELLLAVIDQIDFHSTLCNLAATSSRFQGLAEPYVWRTLLVTSGAHARNIAYALDSREERSSYVQELSIQYPDDRRDGIEELNHFIGLMSRLRHLTIESPCPNNSEWLGPAIYFDGSTRIDYPTLLEASVFPRPGLPSVLPMLQRLTLHGHGTDDKKFVLGRSAVMFLHPTLRHIEISCTNFDAGTTHASIPLEKKKSTPLQSLTLIECNVNVKFLDVVLSLPKALKELRIGERQYVFEGCHPSYDPETRTSHPLFLDALARQADSLERLAHNSGRLNFIVKPKTHKPTGNAKLRNLIKLEFLELGLESTLVSHLEANDCPPSLQTLKITDTAWWNQIRSPESRHPGAVLGHCSKIIQNISNTINLDIRFDDHNCEDILGVPRTSPALESIVGGPIREPLYKLASALTSRNARLRLYAFHFVDGKRFIPPYMYGEEAPYERQFYDSDDFWRVSGTNYRILDDEEYYEKVCKKDDRVFCAPCEGAGVQCKNSGDGTPCFRCEVTRIECVYVGPPEVME</sequence>
<gene>
    <name evidence="1" type="ORF">DM02DRAFT_616813</name>
</gene>
<dbReference type="OrthoDB" id="2522477at2759"/>
<reference evidence="1 2" key="1">
    <citation type="journal article" date="2018" name="Sci. Rep.">
        <title>Comparative genomics provides insights into the lifestyle and reveals functional heterogeneity of dark septate endophytic fungi.</title>
        <authorList>
            <person name="Knapp D.G."/>
            <person name="Nemeth J.B."/>
            <person name="Barry K."/>
            <person name="Hainaut M."/>
            <person name="Henrissat B."/>
            <person name="Johnson J."/>
            <person name="Kuo A."/>
            <person name="Lim J.H.P."/>
            <person name="Lipzen A."/>
            <person name="Nolan M."/>
            <person name="Ohm R.A."/>
            <person name="Tamas L."/>
            <person name="Grigoriev I.V."/>
            <person name="Spatafora J.W."/>
            <person name="Nagy L.G."/>
            <person name="Kovacs G.M."/>
        </authorList>
    </citation>
    <scope>NUCLEOTIDE SEQUENCE [LARGE SCALE GENOMIC DNA]</scope>
    <source>
        <strain evidence="1 2">DSE2036</strain>
    </source>
</reference>
<keyword evidence="2" id="KW-1185">Reference proteome</keyword>
<dbReference type="AlphaFoldDB" id="A0A2V1DG29"/>
<organism evidence="1 2">
    <name type="scientific">Periconia macrospinosa</name>
    <dbReference type="NCBI Taxonomy" id="97972"/>
    <lineage>
        <taxon>Eukaryota</taxon>
        <taxon>Fungi</taxon>
        <taxon>Dikarya</taxon>
        <taxon>Ascomycota</taxon>
        <taxon>Pezizomycotina</taxon>
        <taxon>Dothideomycetes</taxon>
        <taxon>Pleosporomycetidae</taxon>
        <taxon>Pleosporales</taxon>
        <taxon>Massarineae</taxon>
        <taxon>Periconiaceae</taxon>
        <taxon>Periconia</taxon>
    </lineage>
</organism>